<feature type="region of interest" description="Disordered" evidence="1">
    <location>
        <begin position="20"/>
        <end position="91"/>
    </location>
</feature>
<accession>A0A1X7H142</accession>
<feature type="signal peptide" evidence="2">
    <location>
        <begin position="1"/>
        <end position="18"/>
    </location>
</feature>
<dbReference type="Proteomes" id="UP000192934">
    <property type="component" value="Chromosome I"/>
</dbReference>
<keyword evidence="2" id="KW-0732">Signal</keyword>
<reference evidence="4" key="1">
    <citation type="submission" date="2017-04" db="EMBL/GenBank/DDBJ databases">
        <authorList>
            <person name="Varghese N."/>
            <person name="Submissions S."/>
        </authorList>
    </citation>
    <scope>NUCLEOTIDE SEQUENCE [LARGE SCALE GENOMIC DNA]</scope>
    <source>
        <strain evidence="4">Dd16</strain>
    </source>
</reference>
<organism evidence="3 4">
    <name type="scientific">Allosphingosinicella indica</name>
    <dbReference type="NCBI Taxonomy" id="941907"/>
    <lineage>
        <taxon>Bacteria</taxon>
        <taxon>Pseudomonadati</taxon>
        <taxon>Pseudomonadota</taxon>
        <taxon>Alphaproteobacteria</taxon>
        <taxon>Sphingomonadales</taxon>
        <taxon>Sphingomonadaceae</taxon>
        <taxon>Allosphingosinicella</taxon>
    </lineage>
</organism>
<dbReference type="RefSeq" id="WP_085219162.1">
    <property type="nucleotide sequence ID" value="NZ_LT840185.1"/>
</dbReference>
<proteinExistence type="predicted"/>
<feature type="chain" id="PRO_5012824019" description="Fe-S oxidoreductase" evidence="2">
    <location>
        <begin position="19"/>
        <end position="127"/>
    </location>
</feature>
<dbReference type="AlphaFoldDB" id="A0A1X7H142"/>
<sequence>MKTIMFAAALMLGGAAIAQTSTDTMPPETANDPNATEMAPAPAPMAGGSTVAPGNAAPERDARGIPVVSDPAMAPGGANQAPPSGPAVPAPNQQAVFATQASTKEYKPCTKTVTDGCVQTYERGRTR</sequence>
<dbReference type="STRING" id="941907.SAMN06295910_2621"/>
<evidence type="ECO:0000313" key="4">
    <source>
        <dbReference type="Proteomes" id="UP000192934"/>
    </source>
</evidence>
<dbReference type="EMBL" id="LT840185">
    <property type="protein sequence ID" value="SMF77729.1"/>
    <property type="molecule type" value="Genomic_DNA"/>
</dbReference>
<protein>
    <recommendedName>
        <fullName evidence="5">Fe-S oxidoreductase</fullName>
    </recommendedName>
</protein>
<keyword evidence="4" id="KW-1185">Reference proteome</keyword>
<dbReference type="OrthoDB" id="7597009at2"/>
<evidence type="ECO:0000256" key="2">
    <source>
        <dbReference type="SAM" id="SignalP"/>
    </source>
</evidence>
<evidence type="ECO:0000256" key="1">
    <source>
        <dbReference type="SAM" id="MobiDB-lite"/>
    </source>
</evidence>
<name>A0A1X7H142_9SPHN</name>
<evidence type="ECO:0000313" key="3">
    <source>
        <dbReference type="EMBL" id="SMF77729.1"/>
    </source>
</evidence>
<gene>
    <name evidence="3" type="ORF">SAMN06295910_2621</name>
</gene>
<evidence type="ECO:0008006" key="5">
    <source>
        <dbReference type="Google" id="ProtNLM"/>
    </source>
</evidence>